<dbReference type="Proteomes" id="UP000307943">
    <property type="component" value="Unassembled WGS sequence"/>
</dbReference>
<gene>
    <name evidence="1" type="ORF">FE784_08530</name>
</gene>
<dbReference type="AlphaFoldDB" id="A0A5C4TCZ3"/>
<evidence type="ECO:0000313" key="2">
    <source>
        <dbReference type="Proteomes" id="UP000307943"/>
    </source>
</evidence>
<evidence type="ECO:0000313" key="1">
    <source>
        <dbReference type="EMBL" id="TNJ66742.1"/>
    </source>
</evidence>
<dbReference type="Pfam" id="PF21820">
    <property type="entry name" value="DUF6886"/>
    <property type="match status" value="1"/>
</dbReference>
<reference evidence="1 2" key="1">
    <citation type="submission" date="2019-05" db="EMBL/GenBank/DDBJ databases">
        <title>We sequenced the genome of Paenibacillus hemerocallicola KCTC 33185 for further insight into its adaptation and study the phylogeny of Paenibacillus.</title>
        <authorList>
            <person name="Narsing Rao M.P."/>
        </authorList>
    </citation>
    <scope>NUCLEOTIDE SEQUENCE [LARGE SCALE GENOMIC DNA]</scope>
    <source>
        <strain evidence="1 2">KCTC 33185</strain>
    </source>
</reference>
<dbReference type="EMBL" id="VDCQ01000009">
    <property type="protein sequence ID" value="TNJ66742.1"/>
    <property type="molecule type" value="Genomic_DNA"/>
</dbReference>
<keyword evidence="2" id="KW-1185">Reference proteome</keyword>
<dbReference type="InterPro" id="IPR049253">
    <property type="entry name" value="DUF6886"/>
</dbReference>
<proteinExistence type="predicted"/>
<sequence length="173" mass="19987">MYHFSEESDIRIFEPRPANAFPELPPVVFAIDRERSPHYFFPRDCPRVIYWKAERTTEEDARTFLAHTSVGKIVVVESGWLDRIRNAKLYVYTFSGESFEQMDSTAGYYISRETVAPVRVEPVGDLIRKLLEANAELRFTPSLHPVRDSVIASTMDFSIIRFRNAAKGQEHAK</sequence>
<organism evidence="1 2">
    <name type="scientific">Paenibacillus hemerocallicola</name>
    <dbReference type="NCBI Taxonomy" id="1172614"/>
    <lineage>
        <taxon>Bacteria</taxon>
        <taxon>Bacillati</taxon>
        <taxon>Bacillota</taxon>
        <taxon>Bacilli</taxon>
        <taxon>Bacillales</taxon>
        <taxon>Paenibacillaceae</taxon>
        <taxon>Paenibacillus</taxon>
    </lineage>
</organism>
<accession>A0A5C4TCZ3</accession>
<protein>
    <submittedName>
        <fullName evidence="1">Uncharacterized protein</fullName>
    </submittedName>
</protein>
<name>A0A5C4TCZ3_9BACL</name>
<comment type="caution">
    <text evidence="1">The sequence shown here is derived from an EMBL/GenBank/DDBJ whole genome shotgun (WGS) entry which is preliminary data.</text>
</comment>
<dbReference type="OrthoDB" id="156685at2"/>